<protein>
    <submittedName>
        <fullName evidence="2">Uncharacterized protein</fullName>
    </submittedName>
</protein>
<dbReference type="EMBL" id="JBFXLT010000038">
    <property type="protein sequence ID" value="KAL2813742.1"/>
    <property type="molecule type" value="Genomic_DNA"/>
</dbReference>
<dbReference type="Proteomes" id="UP001610334">
    <property type="component" value="Unassembled WGS sequence"/>
</dbReference>
<evidence type="ECO:0000313" key="2">
    <source>
        <dbReference type="EMBL" id="KAL2813742.1"/>
    </source>
</evidence>
<gene>
    <name evidence="2" type="ORF">BJX63DRAFT_214646</name>
</gene>
<organism evidence="2 3">
    <name type="scientific">Aspergillus granulosus</name>
    <dbReference type="NCBI Taxonomy" id="176169"/>
    <lineage>
        <taxon>Eukaryota</taxon>
        <taxon>Fungi</taxon>
        <taxon>Dikarya</taxon>
        <taxon>Ascomycota</taxon>
        <taxon>Pezizomycotina</taxon>
        <taxon>Eurotiomycetes</taxon>
        <taxon>Eurotiomycetidae</taxon>
        <taxon>Eurotiales</taxon>
        <taxon>Aspergillaceae</taxon>
        <taxon>Aspergillus</taxon>
        <taxon>Aspergillus subgen. Nidulantes</taxon>
    </lineage>
</organism>
<keyword evidence="3" id="KW-1185">Reference proteome</keyword>
<proteinExistence type="predicted"/>
<accession>A0ABR4HE32</accession>
<reference evidence="2 3" key="1">
    <citation type="submission" date="2024-07" db="EMBL/GenBank/DDBJ databases">
        <title>Section-level genome sequencing and comparative genomics of Aspergillus sections Usti and Cavernicolus.</title>
        <authorList>
            <consortium name="Lawrence Berkeley National Laboratory"/>
            <person name="Nybo J.L."/>
            <person name="Vesth T.C."/>
            <person name="Theobald S."/>
            <person name="Frisvad J.C."/>
            <person name="Larsen T.O."/>
            <person name="Kjaerboelling I."/>
            <person name="Rothschild-Mancinelli K."/>
            <person name="Lyhne E.K."/>
            <person name="Kogle M.E."/>
            <person name="Barry K."/>
            <person name="Clum A."/>
            <person name="Na H."/>
            <person name="Ledsgaard L."/>
            <person name="Lin J."/>
            <person name="Lipzen A."/>
            <person name="Kuo A."/>
            <person name="Riley R."/>
            <person name="Mondo S."/>
            <person name="Labutti K."/>
            <person name="Haridas S."/>
            <person name="Pangalinan J."/>
            <person name="Salamov A.A."/>
            <person name="Simmons B.A."/>
            <person name="Magnuson J.K."/>
            <person name="Chen J."/>
            <person name="Drula E."/>
            <person name="Henrissat B."/>
            <person name="Wiebenga A."/>
            <person name="Lubbers R.J."/>
            <person name="Gomes A.C."/>
            <person name="Makela M.R."/>
            <person name="Stajich J."/>
            <person name="Grigoriev I.V."/>
            <person name="Mortensen U.H."/>
            <person name="De Vries R.P."/>
            <person name="Baker S.E."/>
            <person name="Andersen M.R."/>
        </authorList>
    </citation>
    <scope>NUCLEOTIDE SEQUENCE [LARGE SCALE GENOMIC DNA]</scope>
    <source>
        <strain evidence="2 3">CBS 588.65</strain>
    </source>
</reference>
<comment type="caution">
    <text evidence="2">The sequence shown here is derived from an EMBL/GenBank/DDBJ whole genome shotgun (WGS) entry which is preliminary data.</text>
</comment>
<evidence type="ECO:0000256" key="1">
    <source>
        <dbReference type="SAM" id="MobiDB-lite"/>
    </source>
</evidence>
<feature type="region of interest" description="Disordered" evidence="1">
    <location>
        <begin position="116"/>
        <end position="137"/>
    </location>
</feature>
<name>A0ABR4HE32_9EURO</name>
<sequence length="166" mass="18430">MKEKNRKRRRIVAVPLAGFDRRYYGYGLDTSRSPQKMGLTTSNPRVGVRVAIRLYLCKEFIHCPAGCRRVPKSSQAVGRFSACRSVGSVSGPEPFFDQSQFRMRANSGAVNRMGARNLSSTKNKPPSHPGPEVPVQRPKMSYPFRAFGSRWLVAAQEADPGGLICI</sequence>
<evidence type="ECO:0000313" key="3">
    <source>
        <dbReference type="Proteomes" id="UP001610334"/>
    </source>
</evidence>